<protein>
    <submittedName>
        <fullName evidence="1">Uncharacterized protein</fullName>
    </submittedName>
</protein>
<gene>
    <name evidence="1" type="ORF">SAMN04489730_0131</name>
</gene>
<keyword evidence="2" id="KW-1185">Reference proteome</keyword>
<evidence type="ECO:0000313" key="2">
    <source>
        <dbReference type="Proteomes" id="UP000182740"/>
    </source>
</evidence>
<name>A0A1K1LQ89_9PSEU</name>
<organism evidence="1 2">
    <name type="scientific">Amycolatopsis australiensis</name>
    <dbReference type="NCBI Taxonomy" id="546364"/>
    <lineage>
        <taxon>Bacteria</taxon>
        <taxon>Bacillati</taxon>
        <taxon>Actinomycetota</taxon>
        <taxon>Actinomycetes</taxon>
        <taxon>Pseudonocardiales</taxon>
        <taxon>Pseudonocardiaceae</taxon>
        <taxon>Amycolatopsis</taxon>
    </lineage>
</organism>
<accession>A0A1K1LQ89</accession>
<dbReference type="Proteomes" id="UP000182740">
    <property type="component" value="Unassembled WGS sequence"/>
</dbReference>
<proteinExistence type="predicted"/>
<reference evidence="2" key="1">
    <citation type="submission" date="2016-11" db="EMBL/GenBank/DDBJ databases">
        <authorList>
            <person name="Varghese N."/>
            <person name="Submissions S."/>
        </authorList>
    </citation>
    <scope>NUCLEOTIDE SEQUENCE [LARGE SCALE GENOMIC DNA]</scope>
    <source>
        <strain evidence="2">DSM 44671</strain>
    </source>
</reference>
<dbReference type="AlphaFoldDB" id="A0A1K1LQ89"/>
<dbReference type="STRING" id="546364.SAMN04489730_0131"/>
<dbReference type="EMBL" id="FPJG01000002">
    <property type="protein sequence ID" value="SFW13031.1"/>
    <property type="molecule type" value="Genomic_DNA"/>
</dbReference>
<evidence type="ECO:0000313" key="1">
    <source>
        <dbReference type="EMBL" id="SFW13031.1"/>
    </source>
</evidence>
<sequence>MCRERAEYYTLRAAELTDPDDTSPQAQEWREKAAAILERRAAAEPAVAQDG</sequence>